<accession>A0ABP4XRI0</accession>
<dbReference type="CDD" id="cd00090">
    <property type="entry name" value="HTH_ARSR"/>
    <property type="match status" value="1"/>
</dbReference>
<sequence>MNDDARRLPPTDTLDTGKAGRDMIDDLDRRLIELLARDGRRTFAALAEDLGVSQSTVRARLAKLQEDDVVMIVALCNALLLGHQVVRLLLRVRNLTPLAVADGLVGIRQINHVALVAGSHDLYLEATCRDQQQLIDLLDEIRRHPGVAAIQPIIVTSLAKDYTRQGLRGTSGPSVSDPNR</sequence>
<dbReference type="PRINTS" id="PR00033">
    <property type="entry name" value="HTHASNC"/>
</dbReference>
<evidence type="ECO:0000313" key="6">
    <source>
        <dbReference type="Proteomes" id="UP001500851"/>
    </source>
</evidence>
<dbReference type="SUPFAM" id="SSF54909">
    <property type="entry name" value="Dimeric alpha+beta barrel"/>
    <property type="match status" value="1"/>
</dbReference>
<keyword evidence="6" id="KW-1185">Reference proteome</keyword>
<dbReference type="InterPro" id="IPR000485">
    <property type="entry name" value="AsnC-type_HTH_dom"/>
</dbReference>
<organism evidence="5 6">
    <name type="scientific">Leucobacter iarius</name>
    <dbReference type="NCBI Taxonomy" id="333963"/>
    <lineage>
        <taxon>Bacteria</taxon>
        <taxon>Bacillati</taxon>
        <taxon>Actinomycetota</taxon>
        <taxon>Actinomycetes</taxon>
        <taxon>Micrococcales</taxon>
        <taxon>Microbacteriaceae</taxon>
        <taxon>Leucobacter</taxon>
    </lineage>
</organism>
<dbReference type="Pfam" id="PF01037">
    <property type="entry name" value="AsnC_trans_reg"/>
    <property type="match status" value="1"/>
</dbReference>
<dbReference type="InterPro" id="IPR011008">
    <property type="entry name" value="Dimeric_a/b-barrel"/>
</dbReference>
<evidence type="ECO:0000313" key="5">
    <source>
        <dbReference type="EMBL" id="GAA1786138.1"/>
    </source>
</evidence>
<keyword evidence="2" id="KW-0238">DNA-binding</keyword>
<dbReference type="Gene3D" id="3.30.70.920">
    <property type="match status" value="1"/>
</dbReference>
<dbReference type="PANTHER" id="PTHR30154:SF34">
    <property type="entry name" value="TRANSCRIPTIONAL REGULATOR AZLB"/>
    <property type="match status" value="1"/>
</dbReference>
<name>A0ABP4XRI0_9MICO</name>
<dbReference type="Pfam" id="PF13404">
    <property type="entry name" value="HTH_AsnC-type"/>
    <property type="match status" value="1"/>
</dbReference>
<dbReference type="SUPFAM" id="SSF46785">
    <property type="entry name" value="Winged helix' DNA-binding domain"/>
    <property type="match status" value="1"/>
</dbReference>
<comment type="caution">
    <text evidence="5">The sequence shown here is derived from an EMBL/GenBank/DDBJ whole genome shotgun (WGS) entry which is preliminary data.</text>
</comment>
<keyword evidence="1" id="KW-0805">Transcription regulation</keyword>
<dbReference type="EMBL" id="BAAAOB010000001">
    <property type="protein sequence ID" value="GAA1786138.1"/>
    <property type="molecule type" value="Genomic_DNA"/>
</dbReference>
<dbReference type="SMART" id="SM00344">
    <property type="entry name" value="HTH_ASNC"/>
    <property type="match status" value="1"/>
</dbReference>
<protein>
    <recommendedName>
        <fullName evidence="4">HTH asnC-type domain-containing protein</fullName>
    </recommendedName>
</protein>
<reference evidence="6" key="1">
    <citation type="journal article" date="2019" name="Int. J. Syst. Evol. Microbiol.">
        <title>The Global Catalogue of Microorganisms (GCM) 10K type strain sequencing project: providing services to taxonomists for standard genome sequencing and annotation.</title>
        <authorList>
            <consortium name="The Broad Institute Genomics Platform"/>
            <consortium name="The Broad Institute Genome Sequencing Center for Infectious Disease"/>
            <person name="Wu L."/>
            <person name="Ma J."/>
        </authorList>
    </citation>
    <scope>NUCLEOTIDE SEQUENCE [LARGE SCALE GENOMIC DNA]</scope>
    <source>
        <strain evidence="6">JCM 14736</strain>
    </source>
</reference>
<feature type="domain" description="HTH asnC-type" evidence="4">
    <location>
        <begin position="24"/>
        <end position="84"/>
    </location>
</feature>
<gene>
    <name evidence="5" type="ORF">GCM10009768_13760</name>
</gene>
<evidence type="ECO:0000256" key="1">
    <source>
        <dbReference type="ARBA" id="ARBA00023015"/>
    </source>
</evidence>
<dbReference type="PROSITE" id="PS50956">
    <property type="entry name" value="HTH_ASNC_2"/>
    <property type="match status" value="1"/>
</dbReference>
<evidence type="ECO:0000256" key="3">
    <source>
        <dbReference type="ARBA" id="ARBA00023163"/>
    </source>
</evidence>
<evidence type="ECO:0000256" key="2">
    <source>
        <dbReference type="ARBA" id="ARBA00023125"/>
    </source>
</evidence>
<dbReference type="InterPro" id="IPR036390">
    <property type="entry name" value="WH_DNA-bd_sf"/>
</dbReference>
<dbReference type="InterPro" id="IPR019887">
    <property type="entry name" value="Tscrpt_reg_AsnC/Lrp_C"/>
</dbReference>
<keyword evidence="3" id="KW-0804">Transcription</keyword>
<evidence type="ECO:0000259" key="4">
    <source>
        <dbReference type="PROSITE" id="PS50956"/>
    </source>
</evidence>
<proteinExistence type="predicted"/>
<dbReference type="InterPro" id="IPR036388">
    <property type="entry name" value="WH-like_DNA-bd_sf"/>
</dbReference>
<dbReference type="PANTHER" id="PTHR30154">
    <property type="entry name" value="LEUCINE-RESPONSIVE REGULATORY PROTEIN"/>
    <property type="match status" value="1"/>
</dbReference>
<dbReference type="Gene3D" id="1.10.10.10">
    <property type="entry name" value="Winged helix-like DNA-binding domain superfamily/Winged helix DNA-binding domain"/>
    <property type="match status" value="1"/>
</dbReference>
<dbReference type="InterPro" id="IPR011991">
    <property type="entry name" value="ArsR-like_HTH"/>
</dbReference>
<dbReference type="InterPro" id="IPR019888">
    <property type="entry name" value="Tscrpt_reg_AsnC-like"/>
</dbReference>
<dbReference type="Proteomes" id="UP001500851">
    <property type="component" value="Unassembled WGS sequence"/>
</dbReference>